<organism evidence="7 8">
    <name type="scientific">Nakamurella flavida</name>
    <dbReference type="NCBI Taxonomy" id="363630"/>
    <lineage>
        <taxon>Bacteria</taxon>
        <taxon>Bacillati</taxon>
        <taxon>Actinomycetota</taxon>
        <taxon>Actinomycetes</taxon>
        <taxon>Nakamurellales</taxon>
        <taxon>Nakamurellaceae</taxon>
        <taxon>Nakamurella</taxon>
    </lineage>
</organism>
<name>A0A939C5W9_9ACTN</name>
<keyword evidence="3" id="KW-0805">Transcription regulation</keyword>
<dbReference type="EMBL" id="JAERWL010000010">
    <property type="protein sequence ID" value="MBM9477374.1"/>
    <property type="molecule type" value="Genomic_DNA"/>
</dbReference>
<dbReference type="RefSeq" id="WP_205257488.1">
    <property type="nucleotide sequence ID" value="NZ_BAAAPV010000003.1"/>
</dbReference>
<dbReference type="Pfam" id="PF13185">
    <property type="entry name" value="GAF_2"/>
    <property type="match status" value="1"/>
</dbReference>
<dbReference type="SUPFAM" id="SSF55781">
    <property type="entry name" value="GAF domain-like"/>
    <property type="match status" value="1"/>
</dbReference>
<proteinExistence type="predicted"/>
<dbReference type="InterPro" id="IPR029016">
    <property type="entry name" value="GAF-like_dom_sf"/>
</dbReference>
<dbReference type="PIRSF" id="PIRSF036625">
    <property type="entry name" value="GAF_ANTAR"/>
    <property type="match status" value="1"/>
</dbReference>
<dbReference type="InterPro" id="IPR036388">
    <property type="entry name" value="WH-like_DNA-bd_sf"/>
</dbReference>
<dbReference type="SMART" id="SM01012">
    <property type="entry name" value="ANTAR"/>
    <property type="match status" value="1"/>
</dbReference>
<keyword evidence="4" id="KW-0804">Transcription</keyword>
<evidence type="ECO:0000256" key="2">
    <source>
        <dbReference type="ARBA" id="ARBA00022777"/>
    </source>
</evidence>
<keyword evidence="1" id="KW-0808">Transferase</keyword>
<feature type="domain" description="ANTAR" evidence="6">
    <location>
        <begin position="179"/>
        <end position="240"/>
    </location>
</feature>
<protein>
    <submittedName>
        <fullName evidence="7">GAF and ANTAR domain-containing protein</fullName>
    </submittedName>
</protein>
<evidence type="ECO:0000256" key="3">
    <source>
        <dbReference type="ARBA" id="ARBA00023015"/>
    </source>
</evidence>
<evidence type="ECO:0000313" key="8">
    <source>
        <dbReference type="Proteomes" id="UP000663801"/>
    </source>
</evidence>
<comment type="caution">
    <text evidence="7">The sequence shown here is derived from an EMBL/GenBank/DDBJ whole genome shotgun (WGS) entry which is preliminary data.</text>
</comment>
<dbReference type="AlphaFoldDB" id="A0A939C5W9"/>
<evidence type="ECO:0000313" key="7">
    <source>
        <dbReference type="EMBL" id="MBM9477374.1"/>
    </source>
</evidence>
<dbReference type="InterPro" id="IPR012074">
    <property type="entry name" value="GAF_ANTAR"/>
</dbReference>
<feature type="region of interest" description="Disordered" evidence="5">
    <location>
        <begin position="1"/>
        <end position="26"/>
    </location>
</feature>
<evidence type="ECO:0000256" key="1">
    <source>
        <dbReference type="ARBA" id="ARBA00022679"/>
    </source>
</evidence>
<dbReference type="SMART" id="SM00065">
    <property type="entry name" value="GAF"/>
    <property type="match status" value="1"/>
</dbReference>
<dbReference type="GO" id="GO:0016301">
    <property type="term" value="F:kinase activity"/>
    <property type="evidence" value="ECO:0007669"/>
    <property type="project" value="UniProtKB-KW"/>
</dbReference>
<keyword evidence="8" id="KW-1185">Reference proteome</keyword>
<dbReference type="Pfam" id="PF03861">
    <property type="entry name" value="ANTAR"/>
    <property type="match status" value="1"/>
</dbReference>
<evidence type="ECO:0000256" key="5">
    <source>
        <dbReference type="SAM" id="MobiDB-lite"/>
    </source>
</evidence>
<keyword evidence="2" id="KW-0418">Kinase</keyword>
<dbReference type="PROSITE" id="PS50921">
    <property type="entry name" value="ANTAR"/>
    <property type="match status" value="1"/>
</dbReference>
<reference evidence="7" key="1">
    <citation type="submission" date="2021-01" db="EMBL/GenBank/DDBJ databases">
        <title>KCTC 19127 draft genome.</title>
        <authorList>
            <person name="An D."/>
        </authorList>
    </citation>
    <scope>NUCLEOTIDE SEQUENCE</scope>
    <source>
        <strain evidence="7">KCTC 19127</strain>
    </source>
</reference>
<gene>
    <name evidence="7" type="ORF">JL107_13050</name>
</gene>
<dbReference type="InterPro" id="IPR003018">
    <property type="entry name" value="GAF"/>
</dbReference>
<evidence type="ECO:0000256" key="4">
    <source>
        <dbReference type="ARBA" id="ARBA00023163"/>
    </source>
</evidence>
<accession>A0A939C5W9</accession>
<dbReference type="InterPro" id="IPR011006">
    <property type="entry name" value="CheY-like_superfamily"/>
</dbReference>
<dbReference type="SUPFAM" id="SSF52172">
    <property type="entry name" value="CheY-like"/>
    <property type="match status" value="1"/>
</dbReference>
<feature type="compositionally biased region" description="Basic and acidic residues" evidence="5">
    <location>
        <begin position="1"/>
        <end position="16"/>
    </location>
</feature>
<feature type="region of interest" description="Disordered" evidence="5">
    <location>
        <begin position="247"/>
        <end position="289"/>
    </location>
</feature>
<sequence length="289" mass="30022">MTADAEQGRSTEERGRTTASATPDEGVGAVLSRMARSLQELPDLAQTLQGVVDAAVANIRGADFAGITQIVDGIPRTTAGTDPLVGAVDEVQYETGQGPCLSAIADQATVSSADLATETRWPDFAQRTVDLGIRSMLAFQLFVRSKDVGALNLYSRAPGAFDAVDEQMGLLLASHAAVALVGAQELGDLQAALVTRDVIGQAKGMLMERFSLSGPAAFQLLVAASQATNRKLRDIAVSIAQEGPGQVGRIPTGGAPGLVEQAREADRSAPVRPAAGRAGEVRKPGPPRR</sequence>
<dbReference type="Gene3D" id="3.30.450.40">
    <property type="match status" value="1"/>
</dbReference>
<dbReference type="Gene3D" id="1.10.10.10">
    <property type="entry name" value="Winged helix-like DNA-binding domain superfamily/Winged helix DNA-binding domain"/>
    <property type="match status" value="1"/>
</dbReference>
<dbReference type="Proteomes" id="UP000663801">
    <property type="component" value="Unassembled WGS sequence"/>
</dbReference>
<dbReference type="GO" id="GO:0003723">
    <property type="term" value="F:RNA binding"/>
    <property type="evidence" value="ECO:0007669"/>
    <property type="project" value="InterPro"/>
</dbReference>
<dbReference type="InterPro" id="IPR005561">
    <property type="entry name" value="ANTAR"/>
</dbReference>
<evidence type="ECO:0000259" key="6">
    <source>
        <dbReference type="PROSITE" id="PS50921"/>
    </source>
</evidence>